<keyword evidence="3 6" id="KW-0698">rRNA processing</keyword>
<reference evidence="8 9" key="1">
    <citation type="submission" date="2023-08" db="EMBL/GenBank/DDBJ databases">
        <title>Annotated Genome Sequence of Vanrija albida AlHP1.</title>
        <authorList>
            <person name="Herzog R."/>
        </authorList>
    </citation>
    <scope>NUCLEOTIDE SEQUENCE [LARGE SCALE GENOMIC DNA]</scope>
    <source>
        <strain evidence="8 9">AlHP1</strain>
    </source>
</reference>
<comment type="subcellular location">
    <subcellularLocation>
        <location evidence="1 6">Nucleus</location>
    </subcellularLocation>
</comment>
<feature type="compositionally biased region" description="Acidic residues" evidence="7">
    <location>
        <begin position="195"/>
        <end position="205"/>
    </location>
</feature>
<name>A0ABR3QGE5_9TREE</name>
<dbReference type="EMBL" id="JBBXJM010000001">
    <property type="protein sequence ID" value="KAL1413627.1"/>
    <property type="molecule type" value="Genomic_DNA"/>
</dbReference>
<gene>
    <name evidence="8" type="ORF">Q8F55_001405</name>
</gene>
<feature type="compositionally biased region" description="Low complexity" evidence="7">
    <location>
        <begin position="173"/>
        <end position="188"/>
    </location>
</feature>
<dbReference type="Proteomes" id="UP001565368">
    <property type="component" value="Unassembled WGS sequence"/>
</dbReference>
<accession>A0ABR3QGE5</accession>
<comment type="similarity">
    <text evidence="2 6">Belongs to the C1D family.</text>
</comment>
<evidence type="ECO:0000256" key="3">
    <source>
        <dbReference type="ARBA" id="ARBA00022552"/>
    </source>
</evidence>
<feature type="compositionally biased region" description="Basic residues" evidence="7">
    <location>
        <begin position="213"/>
        <end position="222"/>
    </location>
</feature>
<dbReference type="PANTHER" id="PTHR15341">
    <property type="entry name" value="SUN-COR STEROID HORMONE RECEPTOR CO-REPRESSOR"/>
    <property type="match status" value="1"/>
</dbReference>
<keyword evidence="5 6" id="KW-0539">Nucleus</keyword>
<evidence type="ECO:0000256" key="4">
    <source>
        <dbReference type="ARBA" id="ARBA00022884"/>
    </source>
</evidence>
<dbReference type="InterPro" id="IPR011082">
    <property type="entry name" value="Exosome-assoc_fac/DNA_repair"/>
</dbReference>
<evidence type="ECO:0000256" key="1">
    <source>
        <dbReference type="ARBA" id="ARBA00004123"/>
    </source>
</evidence>
<dbReference type="RefSeq" id="XP_069213571.1">
    <property type="nucleotide sequence ID" value="XM_069350027.1"/>
</dbReference>
<evidence type="ECO:0000256" key="7">
    <source>
        <dbReference type="SAM" id="MobiDB-lite"/>
    </source>
</evidence>
<evidence type="ECO:0000313" key="9">
    <source>
        <dbReference type="Proteomes" id="UP001565368"/>
    </source>
</evidence>
<comment type="function">
    <text evidence="6">Required for exosome-dependent processing of pre-rRNA and small nucleolar RNA (snRNA) precursors. Involved in processing of 35S pre-rRNA at the A0, A1 and A2 sites.</text>
</comment>
<sequence>MSDDPRAALTALDTTLDALESALAPLLSQPWSQTLSALPALERAKADVLLAYAINDLVWVYLKSRGLDPASHEVSAELERIRGYYGKVKDAENPGARRTIDKAAAHRFVVAALPSAREQPPNAAAALAARQAEEYVGRASRFKHVAGAAERVTPGATADDDGDVEMGDEAGADSDASAAELLLSVEAEIGARGEEAEERAEEPAEEREAQAKGARRRSGKRKRAEDLA</sequence>
<evidence type="ECO:0000256" key="5">
    <source>
        <dbReference type="ARBA" id="ARBA00023242"/>
    </source>
</evidence>
<protein>
    <recommendedName>
        <fullName evidence="6">Exosome complex protein</fullName>
    </recommendedName>
</protein>
<keyword evidence="4 6" id="KW-0694">RNA-binding</keyword>
<feature type="region of interest" description="Disordered" evidence="7">
    <location>
        <begin position="151"/>
        <end position="228"/>
    </location>
</feature>
<evidence type="ECO:0000256" key="2">
    <source>
        <dbReference type="ARBA" id="ARBA00009154"/>
    </source>
</evidence>
<comment type="caution">
    <text evidence="8">The sequence shown here is derived from an EMBL/GenBank/DDBJ whole genome shotgun (WGS) entry which is preliminary data.</text>
</comment>
<dbReference type="Pfam" id="PF04000">
    <property type="entry name" value="Sas10_Utp3"/>
    <property type="match status" value="1"/>
</dbReference>
<dbReference type="GeneID" id="95982448"/>
<evidence type="ECO:0000313" key="8">
    <source>
        <dbReference type="EMBL" id="KAL1413627.1"/>
    </source>
</evidence>
<feature type="compositionally biased region" description="Acidic residues" evidence="7">
    <location>
        <begin position="158"/>
        <end position="172"/>
    </location>
</feature>
<proteinExistence type="inferred from homology"/>
<keyword evidence="9" id="KW-1185">Reference proteome</keyword>
<organism evidence="8 9">
    <name type="scientific">Vanrija albida</name>
    <dbReference type="NCBI Taxonomy" id="181172"/>
    <lineage>
        <taxon>Eukaryota</taxon>
        <taxon>Fungi</taxon>
        <taxon>Dikarya</taxon>
        <taxon>Basidiomycota</taxon>
        <taxon>Agaricomycotina</taxon>
        <taxon>Tremellomycetes</taxon>
        <taxon>Trichosporonales</taxon>
        <taxon>Trichosporonaceae</taxon>
        <taxon>Vanrija</taxon>
    </lineage>
</organism>
<dbReference type="PANTHER" id="PTHR15341:SF3">
    <property type="entry name" value="NUCLEAR NUCLEIC ACID-BINDING PROTEIN C1D"/>
    <property type="match status" value="1"/>
</dbReference>
<dbReference type="InterPro" id="IPR007146">
    <property type="entry name" value="Sas10/Utp3/C1D"/>
</dbReference>
<evidence type="ECO:0000256" key="6">
    <source>
        <dbReference type="RuleBase" id="RU368003"/>
    </source>
</evidence>